<comment type="caution">
    <text evidence="2">The sequence shown here is derived from an EMBL/GenBank/DDBJ whole genome shotgun (WGS) entry which is preliminary data.</text>
</comment>
<dbReference type="AlphaFoldDB" id="X1APT7"/>
<proteinExistence type="predicted"/>
<dbReference type="InterPro" id="IPR055170">
    <property type="entry name" value="GFO_IDH_MocA-like_dom"/>
</dbReference>
<dbReference type="Gene3D" id="3.30.360.10">
    <property type="entry name" value="Dihydrodipicolinate Reductase, domain 2"/>
    <property type="match status" value="1"/>
</dbReference>
<evidence type="ECO:0000259" key="1">
    <source>
        <dbReference type="Pfam" id="PF22725"/>
    </source>
</evidence>
<feature type="domain" description="GFO/IDH/MocA-like oxidoreductase" evidence="1">
    <location>
        <begin position="26"/>
        <end position="104"/>
    </location>
</feature>
<name>X1APT7_9ZZZZ</name>
<dbReference type="EMBL" id="BART01006901">
    <property type="protein sequence ID" value="GAG71382.1"/>
    <property type="molecule type" value="Genomic_DNA"/>
</dbReference>
<dbReference type="PANTHER" id="PTHR43377:SF1">
    <property type="entry name" value="BILIVERDIN REDUCTASE A"/>
    <property type="match status" value="1"/>
</dbReference>
<gene>
    <name evidence="2" type="ORF">S01H4_15749</name>
</gene>
<sequence length="195" mass="22211">RRFSPAVQEIKKAIPIDQRKAIQIRINAGQVPKDHWVNDPDIGGGRIIGEVCHFVDLAIFLAGSKISSLSAQALSDSNNLMDTLGITLKFQNGSIANISYFSNGNKKLPKEYIEVFSGTIVFIIHDFKKLELLGRKRIVKKYKRQDKGHRNELVRFFESIRKGEPSHILFDELYHSTLATFKIIESIKQNRTIVF</sequence>
<dbReference type="Pfam" id="PF22725">
    <property type="entry name" value="GFO_IDH_MocA_C3"/>
    <property type="match status" value="1"/>
</dbReference>
<reference evidence="2" key="1">
    <citation type="journal article" date="2014" name="Front. Microbiol.">
        <title>High frequency of phylogenetically diverse reductive dehalogenase-homologous genes in deep subseafloor sedimentary metagenomes.</title>
        <authorList>
            <person name="Kawai M."/>
            <person name="Futagami T."/>
            <person name="Toyoda A."/>
            <person name="Takaki Y."/>
            <person name="Nishi S."/>
            <person name="Hori S."/>
            <person name="Arai W."/>
            <person name="Tsubouchi T."/>
            <person name="Morono Y."/>
            <person name="Uchiyama I."/>
            <person name="Ito T."/>
            <person name="Fujiyama A."/>
            <person name="Inagaki F."/>
            <person name="Takami H."/>
        </authorList>
    </citation>
    <scope>NUCLEOTIDE SEQUENCE</scope>
    <source>
        <strain evidence="2">Expedition CK06-06</strain>
    </source>
</reference>
<organism evidence="2">
    <name type="scientific">marine sediment metagenome</name>
    <dbReference type="NCBI Taxonomy" id="412755"/>
    <lineage>
        <taxon>unclassified sequences</taxon>
        <taxon>metagenomes</taxon>
        <taxon>ecological metagenomes</taxon>
    </lineage>
</organism>
<feature type="non-terminal residue" evidence="2">
    <location>
        <position position="1"/>
    </location>
</feature>
<dbReference type="InterPro" id="IPR051450">
    <property type="entry name" value="Gfo/Idh/MocA_Oxidoreductases"/>
</dbReference>
<dbReference type="SUPFAM" id="SSF55347">
    <property type="entry name" value="Glyceraldehyde-3-phosphate dehydrogenase-like, C-terminal domain"/>
    <property type="match status" value="1"/>
</dbReference>
<dbReference type="PANTHER" id="PTHR43377">
    <property type="entry name" value="BILIVERDIN REDUCTASE A"/>
    <property type="match status" value="1"/>
</dbReference>
<protein>
    <recommendedName>
        <fullName evidence="1">GFO/IDH/MocA-like oxidoreductase domain-containing protein</fullName>
    </recommendedName>
</protein>
<evidence type="ECO:0000313" key="2">
    <source>
        <dbReference type="EMBL" id="GAG71382.1"/>
    </source>
</evidence>
<accession>X1APT7</accession>